<name>A0AAJ0GBW5_9PEZI</name>
<dbReference type="Gene3D" id="4.10.240.10">
    <property type="entry name" value="Zn(2)-C6 fungal-type DNA-binding domain"/>
    <property type="match status" value="1"/>
</dbReference>
<comment type="caution">
    <text evidence="6">The sequence shown here is derived from an EMBL/GenBank/DDBJ whole genome shotgun (WGS) entry which is preliminary data.</text>
</comment>
<organism evidence="6 7">
    <name type="scientific">Extremus antarcticus</name>
    <dbReference type="NCBI Taxonomy" id="702011"/>
    <lineage>
        <taxon>Eukaryota</taxon>
        <taxon>Fungi</taxon>
        <taxon>Dikarya</taxon>
        <taxon>Ascomycota</taxon>
        <taxon>Pezizomycotina</taxon>
        <taxon>Dothideomycetes</taxon>
        <taxon>Dothideomycetidae</taxon>
        <taxon>Mycosphaerellales</taxon>
        <taxon>Extremaceae</taxon>
        <taxon>Extremus</taxon>
    </lineage>
</organism>
<feature type="compositionally biased region" description="Polar residues" evidence="4">
    <location>
        <begin position="702"/>
        <end position="714"/>
    </location>
</feature>
<dbReference type="GO" id="GO:0000981">
    <property type="term" value="F:DNA-binding transcription factor activity, RNA polymerase II-specific"/>
    <property type="evidence" value="ECO:0007669"/>
    <property type="project" value="InterPro"/>
</dbReference>
<dbReference type="GO" id="GO:0006351">
    <property type="term" value="P:DNA-templated transcription"/>
    <property type="evidence" value="ECO:0007669"/>
    <property type="project" value="InterPro"/>
</dbReference>
<reference evidence="6" key="1">
    <citation type="submission" date="2023-04" db="EMBL/GenBank/DDBJ databases">
        <title>Black Yeasts Isolated from many extreme environments.</title>
        <authorList>
            <person name="Coleine C."/>
            <person name="Stajich J.E."/>
            <person name="Selbmann L."/>
        </authorList>
    </citation>
    <scope>NUCLEOTIDE SEQUENCE</scope>
    <source>
        <strain evidence="6">CCFEE 5312</strain>
    </source>
</reference>
<dbReference type="PANTHER" id="PTHR31001:SF50">
    <property type="entry name" value="ZN(II)2CYS6 TRANSCRIPTION FACTOR (EUROFUNG)"/>
    <property type="match status" value="1"/>
</dbReference>
<dbReference type="InterPro" id="IPR036864">
    <property type="entry name" value="Zn2-C6_fun-type_DNA-bd_sf"/>
</dbReference>
<evidence type="ECO:0000256" key="4">
    <source>
        <dbReference type="SAM" id="MobiDB-lite"/>
    </source>
</evidence>
<dbReference type="GO" id="GO:0003677">
    <property type="term" value="F:DNA binding"/>
    <property type="evidence" value="ECO:0007669"/>
    <property type="project" value="InterPro"/>
</dbReference>
<dbReference type="Pfam" id="PF04082">
    <property type="entry name" value="Fungal_trans"/>
    <property type="match status" value="1"/>
</dbReference>
<feature type="compositionally biased region" description="Low complexity" evidence="4">
    <location>
        <begin position="125"/>
        <end position="134"/>
    </location>
</feature>
<evidence type="ECO:0000259" key="5">
    <source>
        <dbReference type="PROSITE" id="PS50048"/>
    </source>
</evidence>
<feature type="region of interest" description="Disordered" evidence="4">
    <location>
        <begin position="1"/>
        <end position="20"/>
    </location>
</feature>
<protein>
    <recommendedName>
        <fullName evidence="5">Zn(2)-C6 fungal-type domain-containing protein</fullName>
    </recommendedName>
</protein>
<feature type="region of interest" description="Disordered" evidence="4">
    <location>
        <begin position="120"/>
        <end position="160"/>
    </location>
</feature>
<dbReference type="SUPFAM" id="SSF57701">
    <property type="entry name" value="Zn2/Cys6 DNA-binding domain"/>
    <property type="match status" value="1"/>
</dbReference>
<dbReference type="PANTHER" id="PTHR31001">
    <property type="entry name" value="UNCHARACTERIZED TRANSCRIPTIONAL REGULATORY PROTEIN"/>
    <property type="match status" value="1"/>
</dbReference>
<dbReference type="Proteomes" id="UP001271007">
    <property type="component" value="Unassembled WGS sequence"/>
</dbReference>
<dbReference type="SMART" id="SM00906">
    <property type="entry name" value="Fungal_trans"/>
    <property type="match status" value="1"/>
</dbReference>
<dbReference type="InterPro" id="IPR007219">
    <property type="entry name" value="XnlR_reg_dom"/>
</dbReference>
<keyword evidence="3" id="KW-0539">Nucleus</keyword>
<keyword evidence="7" id="KW-1185">Reference proteome</keyword>
<evidence type="ECO:0000313" key="6">
    <source>
        <dbReference type="EMBL" id="KAK3049400.1"/>
    </source>
</evidence>
<dbReference type="PROSITE" id="PS50048">
    <property type="entry name" value="ZN2_CY6_FUNGAL_2"/>
    <property type="match status" value="1"/>
</dbReference>
<dbReference type="InterPro" id="IPR050613">
    <property type="entry name" value="Sec_Metabolite_Reg"/>
</dbReference>
<dbReference type="GO" id="GO:0008270">
    <property type="term" value="F:zinc ion binding"/>
    <property type="evidence" value="ECO:0007669"/>
    <property type="project" value="InterPro"/>
</dbReference>
<sequence length="810" mass="89541">MSAAKKGDDSTPSAALGTPASSQALAAEPAQKARSCVICANRKVRCDKQYPCGRCQRAGVTCVLPSIDHRPRWARQLVGTPGSAAGIPSRRSAHAGVTADRVADRLKILESLVQELSGELDHARATSSTAASNTGSNPPDRPDNPFPYVPSDSGATPYAGHTLLDDNDRVRYVSSAFWSHIDEQLDILKGTTSGYQDDEHDSNFQRAQSQSLPPAEADLATVDRHAFLLKHAASPANHETSTLFPMASQIPYLLEVYSERVHFVMGLPHMPSLKKTLQSRRNRQSDLSPGEEALMFSVFYAAICSLDEDEVTASFNSSRSELMLKYRKGLEQALAAADFLNNPTGTLVQAFVIFLGLARRDDSPRYTWMMVGLVVRMAHYLGIHHDGASSKHLTPFQVELQRRVWWNICALDMRATEDQGTDLAAPHGSFSTKLPSNINEADIWPEMNEPPSERQGPTSTSLLRLCSKVSRTTQEMIAAGATATADEQVHRLTKLTEEVEREYFNLTDQHHDQAYLAAAGFVRIALSRLTILAFVPILCPSPSVSFSSELHIGLLVAAIDVLEHNHALNSDPSCHPWKWIYQTQQHWHAVVYLLIGICRRPWSSTIERAWVALHSPWLVPARARTDSNFSVLVPLKRLMARARKHREDELTRLRGDQQAAASLEREDRQQTPAPSSSATFPAGFDDESFRQRWRQLVQATTPGMFSSTNSTPSDTHSDAVPGSSARATNVYDMLPPTHNDPVRMPFTLDSGIASLEPPLWQGGAADLVDPMILNSSSGPDVQMNYADFMDDDEFLNFDWNSWLGEAKDAW</sequence>
<proteinExistence type="predicted"/>
<dbReference type="EMBL" id="JAWDJX010000040">
    <property type="protein sequence ID" value="KAK3049400.1"/>
    <property type="molecule type" value="Genomic_DNA"/>
</dbReference>
<dbReference type="AlphaFoldDB" id="A0AAJ0GBW5"/>
<gene>
    <name evidence="6" type="ORF">LTR09_009319</name>
</gene>
<keyword evidence="2" id="KW-0479">Metal-binding</keyword>
<feature type="region of interest" description="Disordered" evidence="4">
    <location>
        <begin position="646"/>
        <end position="684"/>
    </location>
</feature>
<evidence type="ECO:0000256" key="2">
    <source>
        <dbReference type="ARBA" id="ARBA00022723"/>
    </source>
</evidence>
<feature type="region of interest" description="Disordered" evidence="4">
    <location>
        <begin position="702"/>
        <end position="723"/>
    </location>
</feature>
<dbReference type="Pfam" id="PF00172">
    <property type="entry name" value="Zn_clus"/>
    <property type="match status" value="1"/>
</dbReference>
<evidence type="ECO:0000256" key="3">
    <source>
        <dbReference type="ARBA" id="ARBA00023242"/>
    </source>
</evidence>
<dbReference type="CDD" id="cd00067">
    <property type="entry name" value="GAL4"/>
    <property type="match status" value="1"/>
</dbReference>
<dbReference type="PROSITE" id="PS00463">
    <property type="entry name" value="ZN2_CY6_FUNGAL_1"/>
    <property type="match status" value="1"/>
</dbReference>
<comment type="subcellular location">
    <subcellularLocation>
        <location evidence="1">Nucleus</location>
    </subcellularLocation>
</comment>
<dbReference type="InterPro" id="IPR001138">
    <property type="entry name" value="Zn2Cys6_DnaBD"/>
</dbReference>
<dbReference type="GO" id="GO:0005634">
    <property type="term" value="C:nucleus"/>
    <property type="evidence" value="ECO:0007669"/>
    <property type="project" value="UniProtKB-SubCell"/>
</dbReference>
<evidence type="ECO:0000313" key="7">
    <source>
        <dbReference type="Proteomes" id="UP001271007"/>
    </source>
</evidence>
<feature type="compositionally biased region" description="Basic and acidic residues" evidence="4">
    <location>
        <begin position="646"/>
        <end position="655"/>
    </location>
</feature>
<dbReference type="SMART" id="SM00066">
    <property type="entry name" value="GAL4"/>
    <property type="match status" value="1"/>
</dbReference>
<evidence type="ECO:0000256" key="1">
    <source>
        <dbReference type="ARBA" id="ARBA00004123"/>
    </source>
</evidence>
<feature type="compositionally biased region" description="Polar residues" evidence="4">
    <location>
        <begin position="670"/>
        <end position="679"/>
    </location>
</feature>
<accession>A0AAJ0GBW5</accession>
<dbReference type="CDD" id="cd12148">
    <property type="entry name" value="fungal_TF_MHR"/>
    <property type="match status" value="1"/>
</dbReference>
<feature type="domain" description="Zn(2)-C6 fungal-type" evidence="5">
    <location>
        <begin position="35"/>
        <end position="64"/>
    </location>
</feature>